<evidence type="ECO:0008006" key="3">
    <source>
        <dbReference type="Google" id="ProtNLM"/>
    </source>
</evidence>
<reference evidence="2" key="1">
    <citation type="submission" date="2016-10" db="EMBL/GenBank/DDBJ databases">
        <authorList>
            <person name="Varghese N."/>
            <person name="Submissions S."/>
        </authorList>
    </citation>
    <scope>NUCLEOTIDE SEQUENCE [LARGE SCALE GENOMIC DNA]</scope>
    <source>
        <strain evidence="2">CGMCC 4.6858</strain>
    </source>
</reference>
<dbReference type="RefSeq" id="WP_139175504.1">
    <property type="nucleotide sequence ID" value="NZ_FMZM01000006.1"/>
</dbReference>
<proteinExistence type="predicted"/>
<keyword evidence="2" id="KW-1185">Reference proteome</keyword>
<dbReference type="AlphaFoldDB" id="A0A1G6SA04"/>
<dbReference type="STRING" id="1045774.SAMN05421872_10677"/>
<organism evidence="1 2">
    <name type="scientific">Nocardioides lianchengensis</name>
    <dbReference type="NCBI Taxonomy" id="1045774"/>
    <lineage>
        <taxon>Bacteria</taxon>
        <taxon>Bacillati</taxon>
        <taxon>Actinomycetota</taxon>
        <taxon>Actinomycetes</taxon>
        <taxon>Propionibacteriales</taxon>
        <taxon>Nocardioidaceae</taxon>
        <taxon>Nocardioides</taxon>
    </lineage>
</organism>
<evidence type="ECO:0000313" key="2">
    <source>
        <dbReference type="Proteomes" id="UP000199034"/>
    </source>
</evidence>
<sequence>MNRVTLWLMIPLNLLLCGWVWIGRLVFGVGGWFMLILFPVVLILLVMLIVTTVLAFTQDGSPKELTVFQTLSQLTLWFGLFVLGAVMPDFGDADDSMRSGLTQLFGYSDSLYDLSFLLAVVAAVASLVAWVTLLVSLTAGRRRLAT</sequence>
<dbReference type="EMBL" id="FMZM01000006">
    <property type="protein sequence ID" value="SDD13760.1"/>
    <property type="molecule type" value="Genomic_DNA"/>
</dbReference>
<evidence type="ECO:0000313" key="1">
    <source>
        <dbReference type="EMBL" id="SDD13760.1"/>
    </source>
</evidence>
<dbReference type="Proteomes" id="UP000199034">
    <property type="component" value="Unassembled WGS sequence"/>
</dbReference>
<name>A0A1G6SA04_9ACTN</name>
<dbReference type="OrthoDB" id="3789157at2"/>
<protein>
    <recommendedName>
        <fullName evidence="3">ABC-2 type transport system permease protein</fullName>
    </recommendedName>
</protein>
<gene>
    <name evidence="1" type="ORF">SAMN05421872_10677</name>
</gene>
<accession>A0A1G6SA04</accession>